<evidence type="ECO:0000256" key="7">
    <source>
        <dbReference type="SAM" id="Phobius"/>
    </source>
</evidence>
<sequence>MADNNDKNKLRRKRVSSTNSSRSGQARSNREENKSKVRIKKQAGSGDSYYEESSNIVDFNSRRNRNTDRYIKDRDRDYYTRNKRPLYNEDDYDDYDDYDDEYYDYEEYGPSRLKRILKKLLLVVLVISIIGGSAGFLYVRSVVSDMPVLTKKMVNESYINKEPVALARIPANLQKAVVAIEDHRFYDHKGINYKSFVRSIVNNLTGGATQGASTIDMQVSKNLLTSNEKTLKRKIQDMHNARELNKIMTKDEILEAYLNNMYLGKSAYGVQAGAHLYFGKDVSNLTFGECTMLAGITNNPSLYQNYEQAKKRQAAVLLRMYKLGYIKENVYKAQMYRDTPFKSEIDQ</sequence>
<dbReference type="UniPathway" id="UPA00219"/>
<evidence type="ECO:0000256" key="6">
    <source>
        <dbReference type="SAM" id="MobiDB-lite"/>
    </source>
</evidence>
<dbReference type="GO" id="GO:0005886">
    <property type="term" value="C:plasma membrane"/>
    <property type="evidence" value="ECO:0007669"/>
    <property type="project" value="UniProtKB-SubCell"/>
</dbReference>
<dbReference type="PANTHER" id="PTHR32282:SF33">
    <property type="entry name" value="PEPTIDOGLYCAN GLYCOSYLTRANSFERASE"/>
    <property type="match status" value="1"/>
</dbReference>
<feature type="domain" description="Glycosyl transferase family 51" evidence="8">
    <location>
        <begin position="157"/>
        <end position="320"/>
    </location>
</feature>
<evidence type="ECO:0000256" key="5">
    <source>
        <dbReference type="ARBA" id="ARBA00023251"/>
    </source>
</evidence>
<dbReference type="Pfam" id="PF00912">
    <property type="entry name" value="Transgly"/>
    <property type="match status" value="1"/>
</dbReference>
<feature type="region of interest" description="Disordered" evidence="6">
    <location>
        <begin position="1"/>
        <end position="50"/>
    </location>
</feature>
<dbReference type="PANTHER" id="PTHR32282">
    <property type="entry name" value="BINDING PROTEIN TRANSPEPTIDASE, PUTATIVE-RELATED"/>
    <property type="match status" value="1"/>
</dbReference>
<dbReference type="InterPro" id="IPR050396">
    <property type="entry name" value="Glycosyltr_51/Transpeptidase"/>
</dbReference>
<dbReference type="eggNOG" id="COG0744">
    <property type="taxonomic scope" value="Bacteria"/>
</dbReference>
<keyword evidence="3" id="KW-0808">Transferase</keyword>
<dbReference type="STRING" id="596315.HMPREF0634_1115"/>
<dbReference type="EMBL" id="ADGQ01000050">
    <property type="protein sequence ID" value="EFM64749.1"/>
    <property type="molecule type" value="Genomic_DNA"/>
</dbReference>
<dbReference type="Gene3D" id="1.10.3810.10">
    <property type="entry name" value="Biosynthetic peptidoglycan transglycosylase-like"/>
    <property type="match status" value="1"/>
</dbReference>
<comment type="caution">
    <text evidence="9">The sequence shown here is derived from an EMBL/GenBank/DDBJ whole genome shotgun (WGS) entry which is preliminary data.</text>
</comment>
<proteinExistence type="predicted"/>
<dbReference type="Proteomes" id="UP000003244">
    <property type="component" value="Unassembled WGS sequence"/>
</dbReference>
<evidence type="ECO:0000256" key="1">
    <source>
        <dbReference type="ARBA" id="ARBA00004401"/>
    </source>
</evidence>
<dbReference type="GO" id="GO:0046677">
    <property type="term" value="P:response to antibiotic"/>
    <property type="evidence" value="ECO:0007669"/>
    <property type="project" value="UniProtKB-KW"/>
</dbReference>
<keyword evidence="7" id="KW-0472">Membrane</keyword>
<keyword evidence="5" id="KW-0046">Antibiotic resistance</keyword>
<evidence type="ECO:0000256" key="2">
    <source>
        <dbReference type="ARBA" id="ARBA00018638"/>
    </source>
</evidence>
<keyword evidence="7" id="KW-0812">Transmembrane</keyword>
<protein>
    <recommendedName>
        <fullName evidence="2">Penicillin-binding protein 1A</fullName>
    </recommendedName>
</protein>
<comment type="subcellular location">
    <subcellularLocation>
        <location evidence="1">Cell membrane</location>
        <topology evidence="1">Single-pass type II membrane protein</topology>
    </subcellularLocation>
</comment>
<reference evidence="9 10" key="1">
    <citation type="submission" date="2010-08" db="EMBL/GenBank/DDBJ databases">
        <authorList>
            <person name="Harkins D.M."/>
            <person name="Madupu R."/>
            <person name="Durkin A.S."/>
            <person name="Torralba M."/>
            <person name="Methe B."/>
            <person name="Sutton G.G."/>
            <person name="Nelson K.E."/>
        </authorList>
    </citation>
    <scope>NUCLEOTIDE SEQUENCE [LARGE SCALE GENOMIC DNA]</scope>
    <source>
        <strain evidence="9 10">DSM 17678</strain>
    </source>
</reference>
<dbReference type="RefSeq" id="WP_007789397.1">
    <property type="nucleotide sequence ID" value="NZ_ADGQ01000050.1"/>
</dbReference>
<dbReference type="InterPro" id="IPR001264">
    <property type="entry name" value="Glyco_trans_51"/>
</dbReference>
<feature type="transmembrane region" description="Helical" evidence="7">
    <location>
        <begin position="120"/>
        <end position="139"/>
    </location>
</feature>
<evidence type="ECO:0000256" key="4">
    <source>
        <dbReference type="ARBA" id="ARBA00022968"/>
    </source>
</evidence>
<name>E0E2X6_9FIRM</name>
<organism evidence="9 10">
    <name type="scientific">Peptostreptococcus stomatis DSM 17678</name>
    <dbReference type="NCBI Taxonomy" id="596315"/>
    <lineage>
        <taxon>Bacteria</taxon>
        <taxon>Bacillati</taxon>
        <taxon>Bacillota</taxon>
        <taxon>Clostridia</taxon>
        <taxon>Peptostreptococcales</taxon>
        <taxon>Peptostreptococcaceae</taxon>
        <taxon>Peptostreptococcus</taxon>
    </lineage>
</organism>
<feature type="compositionally biased region" description="Polar residues" evidence="6">
    <location>
        <begin position="16"/>
        <end position="27"/>
    </location>
</feature>
<gene>
    <name evidence="9" type="ORF">HMPREF0634_1115</name>
</gene>
<accession>E0E2X6</accession>
<evidence type="ECO:0000313" key="10">
    <source>
        <dbReference type="Proteomes" id="UP000003244"/>
    </source>
</evidence>
<dbReference type="GeneID" id="84800607"/>
<dbReference type="OrthoDB" id="9766909at2"/>
<evidence type="ECO:0000259" key="8">
    <source>
        <dbReference type="Pfam" id="PF00912"/>
    </source>
</evidence>
<keyword evidence="4" id="KW-0735">Signal-anchor</keyword>
<keyword evidence="7" id="KW-1133">Transmembrane helix</keyword>
<dbReference type="InterPro" id="IPR023346">
    <property type="entry name" value="Lysozyme-like_dom_sf"/>
</dbReference>
<dbReference type="GO" id="GO:0008955">
    <property type="term" value="F:peptidoglycan glycosyltransferase activity"/>
    <property type="evidence" value="ECO:0007669"/>
    <property type="project" value="TreeGrafter"/>
</dbReference>
<dbReference type="SUPFAM" id="SSF53955">
    <property type="entry name" value="Lysozyme-like"/>
    <property type="match status" value="1"/>
</dbReference>
<evidence type="ECO:0000313" key="9">
    <source>
        <dbReference type="EMBL" id="EFM64749.1"/>
    </source>
</evidence>
<evidence type="ECO:0000256" key="3">
    <source>
        <dbReference type="ARBA" id="ARBA00022679"/>
    </source>
</evidence>
<dbReference type="GO" id="GO:0009252">
    <property type="term" value="P:peptidoglycan biosynthetic process"/>
    <property type="evidence" value="ECO:0007669"/>
    <property type="project" value="UniProtKB-UniPathway"/>
</dbReference>
<keyword evidence="10" id="KW-1185">Reference proteome</keyword>
<dbReference type="AlphaFoldDB" id="E0E2X6"/>
<dbReference type="InterPro" id="IPR036950">
    <property type="entry name" value="PBP_transglycosylase"/>
</dbReference>